<keyword evidence="1" id="KW-0808">Transferase</keyword>
<gene>
    <name evidence="1" type="ORF">EHF44_11905</name>
</gene>
<protein>
    <submittedName>
        <fullName evidence="1">Class I SAM-dependent methyltransferase</fullName>
    </submittedName>
</protein>
<proteinExistence type="predicted"/>
<organism evidence="1 2">
    <name type="scientific">Cupriavidus pauculus</name>
    <dbReference type="NCBI Taxonomy" id="82633"/>
    <lineage>
        <taxon>Bacteria</taxon>
        <taxon>Pseudomonadati</taxon>
        <taxon>Pseudomonadota</taxon>
        <taxon>Betaproteobacteria</taxon>
        <taxon>Burkholderiales</taxon>
        <taxon>Burkholderiaceae</taxon>
        <taxon>Cupriavidus</taxon>
    </lineage>
</organism>
<dbReference type="CDD" id="cd02440">
    <property type="entry name" value="AdoMet_MTases"/>
    <property type="match status" value="1"/>
</dbReference>
<dbReference type="OrthoDB" id="8886062at2"/>
<dbReference type="SUPFAM" id="SSF53335">
    <property type="entry name" value="S-adenosyl-L-methionine-dependent methyltransferases"/>
    <property type="match status" value="1"/>
</dbReference>
<dbReference type="Gene3D" id="3.40.50.150">
    <property type="entry name" value="Vaccinia Virus protein VP39"/>
    <property type="match status" value="1"/>
</dbReference>
<dbReference type="InterPro" id="IPR029063">
    <property type="entry name" value="SAM-dependent_MTases_sf"/>
</dbReference>
<dbReference type="Proteomes" id="UP000270411">
    <property type="component" value="Chromosome 1"/>
</dbReference>
<sequence>MDIIRPEHAADQPRRIQQNIPGATSISILRRVHDSRYATRYFVGDGLDVGGGIDSIALFAEMFPAMRHVFVFDRQHGDAQYLERVPDASFDFVYSSHCLEHVVDPSVAIRHWIRVVKPGGYLVIQVPDEDLYEQGHWPSRFNSDHKHTFTMFKMRSWSPVSINVLDFVRAISDAVTPLSIFRVDIGVRPSLLDGSFDQTRTPSAECAIEFILQKHPA</sequence>
<evidence type="ECO:0000313" key="2">
    <source>
        <dbReference type="Proteomes" id="UP000270411"/>
    </source>
</evidence>
<dbReference type="RefSeq" id="WP_124683925.1">
    <property type="nucleotide sequence ID" value="NZ_CP033969.1"/>
</dbReference>
<evidence type="ECO:0000313" key="1">
    <source>
        <dbReference type="EMBL" id="AZG14084.1"/>
    </source>
</evidence>
<dbReference type="KEGG" id="cpau:EHF44_11905"/>
<dbReference type="EMBL" id="CP033969">
    <property type="protein sequence ID" value="AZG14084.1"/>
    <property type="molecule type" value="Genomic_DNA"/>
</dbReference>
<reference evidence="2" key="1">
    <citation type="submission" date="2018-11" db="EMBL/GenBank/DDBJ databases">
        <title>FDA dAtabase for Regulatory Grade micrObial Sequences (FDA-ARGOS): Supporting development and validation of Infectious Disease Dx tests.</title>
        <authorList>
            <person name="Goldberg B."/>
            <person name="Campos J."/>
            <person name="Tallon L."/>
            <person name="Sadzewicz L."/>
            <person name="Zhao X."/>
            <person name="Vavikolanu K."/>
            <person name="Mehta A."/>
            <person name="Aluvathingal J."/>
            <person name="Nadendla S."/>
            <person name="Geyer C."/>
            <person name="Nandy P."/>
            <person name="Yan Y."/>
            <person name="Sichtig H."/>
        </authorList>
    </citation>
    <scope>NUCLEOTIDE SEQUENCE [LARGE SCALE GENOMIC DNA]</scope>
    <source>
        <strain evidence="2">FDAARGOS_614</strain>
    </source>
</reference>
<dbReference type="AlphaFoldDB" id="A0A3G8H134"/>
<dbReference type="Pfam" id="PF13489">
    <property type="entry name" value="Methyltransf_23"/>
    <property type="match status" value="1"/>
</dbReference>
<dbReference type="GO" id="GO:0008168">
    <property type="term" value="F:methyltransferase activity"/>
    <property type="evidence" value="ECO:0007669"/>
    <property type="project" value="UniProtKB-KW"/>
</dbReference>
<accession>A0A3G8H134</accession>
<keyword evidence="1" id="KW-0489">Methyltransferase</keyword>
<dbReference type="GO" id="GO:0032259">
    <property type="term" value="P:methylation"/>
    <property type="evidence" value="ECO:0007669"/>
    <property type="project" value="UniProtKB-KW"/>
</dbReference>
<name>A0A3G8H134_9BURK</name>